<dbReference type="AlphaFoldDB" id="A0A4C1UCZ8"/>
<dbReference type="EMBL" id="BGZK01000160">
    <property type="protein sequence ID" value="GBP24363.1"/>
    <property type="molecule type" value="Genomic_DNA"/>
</dbReference>
<feature type="compositionally biased region" description="Basic and acidic residues" evidence="1">
    <location>
        <begin position="52"/>
        <end position="65"/>
    </location>
</feature>
<name>A0A4C1UCZ8_EUMVA</name>
<dbReference type="Proteomes" id="UP000299102">
    <property type="component" value="Unassembled WGS sequence"/>
</dbReference>
<keyword evidence="3" id="KW-1185">Reference proteome</keyword>
<proteinExistence type="predicted"/>
<accession>A0A4C1UCZ8</accession>
<reference evidence="2 3" key="1">
    <citation type="journal article" date="2019" name="Commun. Biol.">
        <title>The bagworm genome reveals a unique fibroin gene that provides high tensile strength.</title>
        <authorList>
            <person name="Kono N."/>
            <person name="Nakamura H."/>
            <person name="Ohtoshi R."/>
            <person name="Tomita M."/>
            <person name="Numata K."/>
            <person name="Arakawa K."/>
        </authorList>
    </citation>
    <scope>NUCLEOTIDE SEQUENCE [LARGE SCALE GENOMIC DNA]</scope>
</reference>
<comment type="caution">
    <text evidence="2">The sequence shown here is derived from an EMBL/GenBank/DDBJ whole genome shotgun (WGS) entry which is preliminary data.</text>
</comment>
<organism evidence="2 3">
    <name type="scientific">Eumeta variegata</name>
    <name type="common">Bagworm moth</name>
    <name type="synonym">Eumeta japonica</name>
    <dbReference type="NCBI Taxonomy" id="151549"/>
    <lineage>
        <taxon>Eukaryota</taxon>
        <taxon>Metazoa</taxon>
        <taxon>Ecdysozoa</taxon>
        <taxon>Arthropoda</taxon>
        <taxon>Hexapoda</taxon>
        <taxon>Insecta</taxon>
        <taxon>Pterygota</taxon>
        <taxon>Neoptera</taxon>
        <taxon>Endopterygota</taxon>
        <taxon>Lepidoptera</taxon>
        <taxon>Glossata</taxon>
        <taxon>Ditrysia</taxon>
        <taxon>Tineoidea</taxon>
        <taxon>Psychidae</taxon>
        <taxon>Oiketicinae</taxon>
        <taxon>Eumeta</taxon>
    </lineage>
</organism>
<protein>
    <submittedName>
        <fullName evidence="2">Uncharacterized protein</fullName>
    </submittedName>
</protein>
<sequence>MSSSELEVVFPSHLLTSSFALAMSGTHPWREYCRKFHAEGASDSPAATFHQPADEHSTGKDERTWSCRRSRKAARGTEAPASDESHSRTF</sequence>
<evidence type="ECO:0000313" key="2">
    <source>
        <dbReference type="EMBL" id="GBP24363.1"/>
    </source>
</evidence>
<evidence type="ECO:0000313" key="3">
    <source>
        <dbReference type="Proteomes" id="UP000299102"/>
    </source>
</evidence>
<feature type="region of interest" description="Disordered" evidence="1">
    <location>
        <begin position="41"/>
        <end position="90"/>
    </location>
</feature>
<evidence type="ECO:0000256" key="1">
    <source>
        <dbReference type="SAM" id="MobiDB-lite"/>
    </source>
</evidence>
<gene>
    <name evidence="2" type="ORF">EVAR_9461_1</name>
</gene>